<evidence type="ECO:0000313" key="3">
    <source>
        <dbReference type="Proteomes" id="UP000644441"/>
    </source>
</evidence>
<keyword evidence="3" id="KW-1185">Reference proteome</keyword>
<protein>
    <recommendedName>
        <fullName evidence="4">Secreted protein</fullName>
    </recommendedName>
</protein>
<reference evidence="2 3" key="1">
    <citation type="submission" date="2012-09" db="EMBL/GenBank/DDBJ databases">
        <title>Genome Sequence of alkane-degrading Bacterium Alcanivorax venustensis ISO4.</title>
        <authorList>
            <person name="Lai Q."/>
            <person name="Shao Z."/>
        </authorList>
    </citation>
    <scope>NUCLEOTIDE SEQUENCE [LARGE SCALE GENOMIC DNA]</scope>
    <source>
        <strain evidence="2 3">ISO4</strain>
    </source>
</reference>
<name>A0ABS0AEL7_9GAMM</name>
<evidence type="ECO:0000313" key="2">
    <source>
        <dbReference type="EMBL" id="MBF5052593.1"/>
    </source>
</evidence>
<organism evidence="2 3">
    <name type="scientific">Alloalcanivorax venustensis ISO4</name>
    <dbReference type="NCBI Taxonomy" id="1177184"/>
    <lineage>
        <taxon>Bacteria</taxon>
        <taxon>Pseudomonadati</taxon>
        <taxon>Pseudomonadota</taxon>
        <taxon>Gammaproteobacteria</taxon>
        <taxon>Oceanospirillales</taxon>
        <taxon>Alcanivoracaceae</taxon>
        <taxon>Alloalcanivorax</taxon>
    </lineage>
</organism>
<dbReference type="Proteomes" id="UP000644441">
    <property type="component" value="Unassembled WGS sequence"/>
</dbReference>
<sequence length="135" mass="14355">MKTSWVVITLLLTVTGLAKAVPPQNPEQVNAMIEELKSLHQQGVELHRDYDSEDPAQRKACQAEHAGLGAQATELRNRAAKLPELAYRVNLTMAANDAVGCVSCTSDGGDCDAIPAALKRVDRQMKAGTEAAGGD</sequence>
<keyword evidence="1" id="KW-0732">Signal</keyword>
<feature type="chain" id="PRO_5047485632" description="Secreted protein" evidence="1">
    <location>
        <begin position="21"/>
        <end position="135"/>
    </location>
</feature>
<evidence type="ECO:0008006" key="4">
    <source>
        <dbReference type="Google" id="ProtNLM"/>
    </source>
</evidence>
<proteinExistence type="predicted"/>
<gene>
    <name evidence="2" type="ORF">ISO4_01195</name>
</gene>
<accession>A0ABS0AEL7</accession>
<evidence type="ECO:0000256" key="1">
    <source>
        <dbReference type="SAM" id="SignalP"/>
    </source>
</evidence>
<feature type="signal peptide" evidence="1">
    <location>
        <begin position="1"/>
        <end position="20"/>
    </location>
</feature>
<comment type="caution">
    <text evidence="2">The sequence shown here is derived from an EMBL/GenBank/DDBJ whole genome shotgun (WGS) entry which is preliminary data.</text>
</comment>
<dbReference type="RefSeq" id="WP_194855511.1">
    <property type="nucleotide sequence ID" value="NZ_ARXR01000007.1"/>
</dbReference>
<dbReference type="EMBL" id="ARXR01000007">
    <property type="protein sequence ID" value="MBF5052593.1"/>
    <property type="molecule type" value="Genomic_DNA"/>
</dbReference>